<dbReference type="OMA" id="MNYLKCG"/>
<dbReference type="EMBL" id="JABANO010012199">
    <property type="protein sequence ID" value="KAF4742215.1"/>
    <property type="molecule type" value="Genomic_DNA"/>
</dbReference>
<reference evidence="2 3" key="1">
    <citation type="submission" date="2020-04" db="EMBL/GenBank/DDBJ databases">
        <title>Perkinsus olseni comparative genomics.</title>
        <authorList>
            <person name="Bogema D.R."/>
        </authorList>
    </citation>
    <scope>NUCLEOTIDE SEQUENCE [LARGE SCALE GENOMIC DNA]</scope>
    <source>
        <strain evidence="2 3">ATCC PRA-207</strain>
    </source>
</reference>
<feature type="transmembrane region" description="Helical" evidence="1">
    <location>
        <begin position="84"/>
        <end position="107"/>
    </location>
</feature>
<name>A0A7J6TAV2_PEROL</name>
<feature type="transmembrane region" description="Helical" evidence="1">
    <location>
        <begin position="21"/>
        <end position="40"/>
    </location>
</feature>
<keyword evidence="1" id="KW-1133">Transmembrane helix</keyword>
<dbReference type="AlphaFoldDB" id="A0A7J6TAV2"/>
<proteinExistence type="predicted"/>
<sequence>MTEEDPTQTSPDYTQPGIGRILYWSFISWLLPFVASIPFFNDKGELQVEEYTFKNCMVIIGVTCGSRCLLRVCPRARPLPYTRALYLSGCFIGINLLLDTLVLLPLLKARAAVEGSEETFGTYFRKIGMVYLSIIPQALALSDVSQWNDSIRERKES</sequence>
<protein>
    <submittedName>
        <fullName evidence="2">Uncharacterized protein</fullName>
    </submittedName>
</protein>
<organism evidence="2 3">
    <name type="scientific">Perkinsus olseni</name>
    <name type="common">Perkinsus atlanticus</name>
    <dbReference type="NCBI Taxonomy" id="32597"/>
    <lineage>
        <taxon>Eukaryota</taxon>
        <taxon>Sar</taxon>
        <taxon>Alveolata</taxon>
        <taxon>Perkinsozoa</taxon>
        <taxon>Perkinsea</taxon>
        <taxon>Perkinsida</taxon>
        <taxon>Perkinsidae</taxon>
        <taxon>Perkinsus</taxon>
    </lineage>
</organism>
<evidence type="ECO:0000256" key="1">
    <source>
        <dbReference type="SAM" id="Phobius"/>
    </source>
</evidence>
<keyword evidence="1" id="KW-0472">Membrane</keyword>
<dbReference type="Proteomes" id="UP000553632">
    <property type="component" value="Unassembled WGS sequence"/>
</dbReference>
<keyword evidence="1" id="KW-0812">Transmembrane</keyword>
<accession>A0A7J6TAV2</accession>
<gene>
    <name evidence="2" type="ORF">FOZ63_009819</name>
</gene>
<comment type="caution">
    <text evidence="2">The sequence shown here is derived from an EMBL/GenBank/DDBJ whole genome shotgun (WGS) entry which is preliminary data.</text>
</comment>
<evidence type="ECO:0000313" key="2">
    <source>
        <dbReference type="EMBL" id="KAF4742215.1"/>
    </source>
</evidence>
<evidence type="ECO:0000313" key="3">
    <source>
        <dbReference type="Proteomes" id="UP000553632"/>
    </source>
</evidence>
<keyword evidence="3" id="KW-1185">Reference proteome</keyword>